<keyword evidence="20" id="KW-1185">Reference proteome</keyword>
<dbReference type="PANTHER" id="PTHR11082">
    <property type="entry name" value="TRNA-DIHYDROURIDINE SYNTHASE"/>
    <property type="match status" value="1"/>
</dbReference>
<dbReference type="CDD" id="cd02801">
    <property type="entry name" value="DUS_like_FMN"/>
    <property type="match status" value="1"/>
</dbReference>
<comment type="caution">
    <text evidence="19">The sequence shown here is derived from an EMBL/GenBank/DDBJ whole genome shotgun (WGS) entry which is preliminary data.</text>
</comment>
<dbReference type="InterPro" id="IPR013785">
    <property type="entry name" value="Aldolase_TIM"/>
</dbReference>
<comment type="catalytic activity">
    <reaction evidence="16">
        <text>5,6-dihydrouridine(17) in tRNA + NADP(+) = uridine(17) in tRNA + NADPH + H(+)</text>
        <dbReference type="Rhea" id="RHEA:53368"/>
        <dbReference type="Rhea" id="RHEA-COMP:13541"/>
        <dbReference type="Rhea" id="RHEA-COMP:13542"/>
        <dbReference type="ChEBI" id="CHEBI:15378"/>
        <dbReference type="ChEBI" id="CHEBI:57783"/>
        <dbReference type="ChEBI" id="CHEBI:58349"/>
        <dbReference type="ChEBI" id="CHEBI:65315"/>
        <dbReference type="ChEBI" id="CHEBI:74443"/>
        <dbReference type="EC" id="1.3.1.88"/>
    </reaction>
    <physiologicalReaction direction="right-to-left" evidence="16">
        <dbReference type="Rhea" id="RHEA:53370"/>
    </physiologicalReaction>
</comment>
<dbReference type="Proteomes" id="UP000245699">
    <property type="component" value="Unassembled WGS sequence"/>
</dbReference>
<evidence type="ECO:0000256" key="14">
    <source>
        <dbReference type="ARBA" id="ARBA00048934"/>
    </source>
</evidence>
<keyword evidence="6" id="KW-0521">NADP</keyword>
<reference evidence="19 20" key="1">
    <citation type="journal article" date="2018" name="MBio">
        <title>Comparative Genomics Reveals the Core Gene Toolbox for the Fungus-Insect Symbiosis.</title>
        <authorList>
            <person name="Wang Y."/>
            <person name="Stata M."/>
            <person name="Wang W."/>
            <person name="Stajich J.E."/>
            <person name="White M.M."/>
            <person name="Moncalvo J.M."/>
        </authorList>
    </citation>
    <scope>NUCLEOTIDE SEQUENCE [LARGE SCALE GENOMIC DNA]</scope>
    <source>
        <strain evidence="19 20">AUS-77-4</strain>
    </source>
</reference>
<evidence type="ECO:0000256" key="1">
    <source>
        <dbReference type="ARBA" id="ARBA00001917"/>
    </source>
</evidence>
<evidence type="ECO:0000256" key="7">
    <source>
        <dbReference type="ARBA" id="ARBA00023002"/>
    </source>
</evidence>
<comment type="catalytic activity">
    <reaction evidence="11">
        <text>5,6-dihydrouridine(17) in tRNA + NAD(+) = uridine(17) in tRNA + NADH + H(+)</text>
        <dbReference type="Rhea" id="RHEA:53372"/>
        <dbReference type="Rhea" id="RHEA-COMP:13541"/>
        <dbReference type="Rhea" id="RHEA-COMP:13542"/>
        <dbReference type="ChEBI" id="CHEBI:15378"/>
        <dbReference type="ChEBI" id="CHEBI:57540"/>
        <dbReference type="ChEBI" id="CHEBI:57945"/>
        <dbReference type="ChEBI" id="CHEBI:65315"/>
        <dbReference type="ChEBI" id="CHEBI:74443"/>
        <dbReference type="EC" id="1.3.1.88"/>
    </reaction>
    <physiologicalReaction direction="right-to-left" evidence="11">
        <dbReference type="Rhea" id="RHEA:53374"/>
    </physiologicalReaction>
</comment>
<keyword evidence="5" id="KW-0819">tRNA processing</keyword>
<dbReference type="STRING" id="61424.A0A2T9Z3P2"/>
<dbReference type="GO" id="GO:0017150">
    <property type="term" value="F:tRNA dihydrouridine synthase activity"/>
    <property type="evidence" value="ECO:0007669"/>
    <property type="project" value="InterPro"/>
</dbReference>
<accession>A0A2T9Z3P2</accession>
<evidence type="ECO:0000313" key="19">
    <source>
        <dbReference type="EMBL" id="PVU99202.1"/>
    </source>
</evidence>
<feature type="compositionally biased region" description="Polar residues" evidence="17">
    <location>
        <begin position="1"/>
        <end position="15"/>
    </location>
</feature>
<comment type="catalytic activity">
    <reaction evidence="12">
        <text>5,6-dihydrouridine(16) in tRNA + NADP(+) = uridine(16) in tRNA + NADPH + H(+)</text>
        <dbReference type="Rhea" id="RHEA:53376"/>
        <dbReference type="Rhea" id="RHEA-COMP:13543"/>
        <dbReference type="Rhea" id="RHEA-COMP:13544"/>
        <dbReference type="ChEBI" id="CHEBI:15378"/>
        <dbReference type="ChEBI" id="CHEBI:57783"/>
        <dbReference type="ChEBI" id="CHEBI:58349"/>
        <dbReference type="ChEBI" id="CHEBI:65315"/>
        <dbReference type="ChEBI" id="CHEBI:74443"/>
        <dbReference type="EC" id="1.3.1.88"/>
    </reaction>
    <physiologicalReaction direction="right-to-left" evidence="12">
        <dbReference type="Rhea" id="RHEA:53378"/>
    </physiologicalReaction>
</comment>
<evidence type="ECO:0000256" key="15">
    <source>
        <dbReference type="ARBA" id="ARBA00049447"/>
    </source>
</evidence>
<evidence type="ECO:0000256" key="16">
    <source>
        <dbReference type="ARBA" id="ARBA00049467"/>
    </source>
</evidence>
<feature type="domain" description="DUS-like FMN-binding" evidence="18">
    <location>
        <begin position="121"/>
        <end position="407"/>
    </location>
</feature>
<feature type="region of interest" description="Disordered" evidence="17">
    <location>
        <begin position="1"/>
        <end position="39"/>
    </location>
</feature>
<dbReference type="OrthoDB" id="272303at2759"/>
<dbReference type="InterPro" id="IPR018517">
    <property type="entry name" value="tRNA_hU_synthase_CS"/>
</dbReference>
<comment type="catalytic activity">
    <reaction evidence="13">
        <text>a 5,6-dihydrouridine in mRNA + NAD(+) = a uridine in mRNA + NADH + H(+)</text>
        <dbReference type="Rhea" id="RHEA:69851"/>
        <dbReference type="Rhea" id="RHEA-COMP:14658"/>
        <dbReference type="Rhea" id="RHEA-COMP:17789"/>
        <dbReference type="ChEBI" id="CHEBI:15378"/>
        <dbReference type="ChEBI" id="CHEBI:57540"/>
        <dbReference type="ChEBI" id="CHEBI:57945"/>
        <dbReference type="ChEBI" id="CHEBI:65315"/>
        <dbReference type="ChEBI" id="CHEBI:74443"/>
    </reaction>
    <physiologicalReaction direction="right-to-left" evidence="13">
        <dbReference type="Rhea" id="RHEA:69853"/>
    </physiologicalReaction>
</comment>
<dbReference type="Gene3D" id="3.20.20.70">
    <property type="entry name" value="Aldolase class I"/>
    <property type="match status" value="1"/>
</dbReference>
<proteinExistence type="inferred from homology"/>
<dbReference type="Pfam" id="PF01207">
    <property type="entry name" value="Dus"/>
    <property type="match status" value="1"/>
</dbReference>
<evidence type="ECO:0000256" key="17">
    <source>
        <dbReference type="SAM" id="MobiDB-lite"/>
    </source>
</evidence>
<comment type="cofactor">
    <cofactor evidence="1">
        <name>FMN</name>
        <dbReference type="ChEBI" id="CHEBI:58210"/>
    </cofactor>
</comment>
<evidence type="ECO:0000256" key="4">
    <source>
        <dbReference type="ARBA" id="ARBA00022664"/>
    </source>
</evidence>
<dbReference type="GO" id="GO:0006397">
    <property type="term" value="P:mRNA processing"/>
    <property type="evidence" value="ECO:0007669"/>
    <property type="project" value="UniProtKB-KW"/>
</dbReference>
<keyword evidence="7" id="KW-0560">Oxidoreductase</keyword>
<keyword evidence="3" id="KW-0288">FMN</keyword>
<dbReference type="GO" id="GO:0050660">
    <property type="term" value="F:flavin adenine dinucleotide binding"/>
    <property type="evidence" value="ECO:0007669"/>
    <property type="project" value="InterPro"/>
</dbReference>
<dbReference type="PROSITE" id="PS01136">
    <property type="entry name" value="UPF0034"/>
    <property type="match status" value="1"/>
</dbReference>
<evidence type="ECO:0000256" key="5">
    <source>
        <dbReference type="ARBA" id="ARBA00022694"/>
    </source>
</evidence>
<evidence type="ECO:0000256" key="6">
    <source>
        <dbReference type="ARBA" id="ARBA00022857"/>
    </source>
</evidence>
<evidence type="ECO:0000256" key="13">
    <source>
        <dbReference type="ARBA" id="ARBA00048342"/>
    </source>
</evidence>
<comment type="catalytic activity">
    <reaction evidence="14">
        <text>5,6-dihydrouridine(16) in tRNA + NAD(+) = uridine(16) in tRNA + NADH + H(+)</text>
        <dbReference type="Rhea" id="RHEA:53380"/>
        <dbReference type="Rhea" id="RHEA-COMP:13543"/>
        <dbReference type="Rhea" id="RHEA-COMP:13544"/>
        <dbReference type="ChEBI" id="CHEBI:15378"/>
        <dbReference type="ChEBI" id="CHEBI:57540"/>
        <dbReference type="ChEBI" id="CHEBI:57945"/>
        <dbReference type="ChEBI" id="CHEBI:65315"/>
        <dbReference type="ChEBI" id="CHEBI:74443"/>
        <dbReference type="EC" id="1.3.1.88"/>
    </reaction>
    <physiologicalReaction direction="right-to-left" evidence="14">
        <dbReference type="Rhea" id="RHEA:53382"/>
    </physiologicalReaction>
</comment>
<evidence type="ECO:0000256" key="2">
    <source>
        <dbReference type="ARBA" id="ARBA00022630"/>
    </source>
</evidence>
<keyword evidence="8" id="KW-0520">NAD</keyword>
<dbReference type="EMBL" id="MBFT01000049">
    <property type="protein sequence ID" value="PVU99202.1"/>
    <property type="molecule type" value="Genomic_DNA"/>
</dbReference>
<dbReference type="SUPFAM" id="SSF51395">
    <property type="entry name" value="FMN-linked oxidoreductases"/>
    <property type="match status" value="1"/>
</dbReference>
<dbReference type="InterPro" id="IPR035587">
    <property type="entry name" value="DUS-like_FMN-bd"/>
</dbReference>
<comment type="catalytic activity">
    <reaction evidence="15">
        <text>a 5,6-dihydrouridine in mRNA + NADP(+) = a uridine in mRNA + NADPH + H(+)</text>
        <dbReference type="Rhea" id="RHEA:69855"/>
        <dbReference type="Rhea" id="RHEA-COMP:14658"/>
        <dbReference type="Rhea" id="RHEA-COMP:17789"/>
        <dbReference type="ChEBI" id="CHEBI:15378"/>
        <dbReference type="ChEBI" id="CHEBI:57783"/>
        <dbReference type="ChEBI" id="CHEBI:58349"/>
        <dbReference type="ChEBI" id="CHEBI:65315"/>
        <dbReference type="ChEBI" id="CHEBI:74443"/>
    </reaction>
    <physiologicalReaction direction="right-to-left" evidence="15">
        <dbReference type="Rhea" id="RHEA:69857"/>
    </physiologicalReaction>
</comment>
<evidence type="ECO:0000256" key="10">
    <source>
        <dbReference type="ARBA" id="ARBA00038890"/>
    </source>
</evidence>
<name>A0A2T9Z3P2_9FUNG</name>
<dbReference type="EC" id="1.3.1.88" evidence="10"/>
<evidence type="ECO:0000256" key="8">
    <source>
        <dbReference type="ARBA" id="ARBA00023027"/>
    </source>
</evidence>
<dbReference type="PANTHER" id="PTHR11082:SF5">
    <property type="entry name" value="TRNA-DIHYDROURIDINE(16_17) SYNTHASE [NAD(P)(+)]-LIKE"/>
    <property type="match status" value="1"/>
</dbReference>
<gene>
    <name evidence="19" type="ORF">BB559_000913</name>
</gene>
<evidence type="ECO:0000256" key="12">
    <source>
        <dbReference type="ARBA" id="ARBA00047652"/>
    </source>
</evidence>
<keyword evidence="2" id="KW-0285">Flavoprotein</keyword>
<keyword evidence="4" id="KW-0507">mRNA processing</keyword>
<organism evidence="19 20">
    <name type="scientific">Furculomyces boomerangus</name>
    <dbReference type="NCBI Taxonomy" id="61424"/>
    <lineage>
        <taxon>Eukaryota</taxon>
        <taxon>Fungi</taxon>
        <taxon>Fungi incertae sedis</taxon>
        <taxon>Zoopagomycota</taxon>
        <taxon>Kickxellomycotina</taxon>
        <taxon>Harpellomycetes</taxon>
        <taxon>Harpellales</taxon>
        <taxon>Harpellaceae</taxon>
        <taxon>Furculomyces</taxon>
    </lineage>
</organism>
<evidence type="ECO:0000256" key="3">
    <source>
        <dbReference type="ARBA" id="ARBA00022643"/>
    </source>
</evidence>
<comment type="similarity">
    <text evidence="9">Belongs to the Dus family. Dus1 subfamily.</text>
</comment>
<evidence type="ECO:0000313" key="20">
    <source>
        <dbReference type="Proteomes" id="UP000245699"/>
    </source>
</evidence>
<evidence type="ECO:0000259" key="18">
    <source>
        <dbReference type="Pfam" id="PF01207"/>
    </source>
</evidence>
<evidence type="ECO:0000256" key="11">
    <source>
        <dbReference type="ARBA" id="ARBA00047287"/>
    </source>
</evidence>
<sequence length="451" mass="51807">MALENTPSNTGVSETHQNKKMKIDTDQPENNMLNSTNFEPKNLDISNQILSKNNIDLHADPEIPKNIDSMENIDMRGITIAFDDQAGSDANETNQSFSERTADMERYDFYRKVLKSPKYIVAPMVDQSELAWRILSRRYGAQLCYTPMFHAKMFSDTSNRGYYNEMWKTNKFDRPLIVQFCANSPQSFVDAAKLVENEADAVDLNLGCPQHIAKRGKYGAFMMDEWKLIEEIITHACANLKIPVTAKIRIYSDISKTLEYAQMLVRAGAKLLTVHGRLREQKGHKTGLSDWEQIRLVRENLPQVPIISNGNILYFEDIENCIKYTKVDGVMSAETNLYNPALFSNKLKTNYEMATEYLQICKLVPTKISYIRAHLFKLFKPSLPKYVDLRTQLANSKSLEEMESTEEDQLDEYGYKILPHWYCQPAIRREFDSKKSVGEKPLGRSIVPISD</sequence>
<protein>
    <recommendedName>
        <fullName evidence="10">tRNA-dihydrouridine(16/17) synthase [NAD(P)(+)]</fullName>
        <ecNumber evidence="10">1.3.1.88</ecNumber>
    </recommendedName>
</protein>
<feature type="compositionally biased region" description="Polar residues" evidence="17">
    <location>
        <begin position="28"/>
        <end position="39"/>
    </location>
</feature>
<evidence type="ECO:0000256" key="9">
    <source>
        <dbReference type="ARBA" id="ARBA00038313"/>
    </source>
</evidence>
<dbReference type="AlphaFoldDB" id="A0A2T9Z3P2"/>